<dbReference type="SMART" id="SM00387">
    <property type="entry name" value="HATPase_c"/>
    <property type="match status" value="1"/>
</dbReference>
<evidence type="ECO:0000256" key="11">
    <source>
        <dbReference type="ARBA" id="ARBA00022989"/>
    </source>
</evidence>
<dbReference type="GO" id="GO:0005886">
    <property type="term" value="C:plasma membrane"/>
    <property type="evidence" value="ECO:0007669"/>
    <property type="project" value="UniProtKB-SubCell"/>
</dbReference>
<dbReference type="Pfam" id="PF02518">
    <property type="entry name" value="HATPase_c"/>
    <property type="match status" value="1"/>
</dbReference>
<dbReference type="InterPro" id="IPR005467">
    <property type="entry name" value="His_kinase_dom"/>
</dbReference>
<feature type="transmembrane region" description="Helical" evidence="14">
    <location>
        <begin position="7"/>
        <end position="28"/>
    </location>
</feature>
<evidence type="ECO:0000256" key="14">
    <source>
        <dbReference type="SAM" id="Phobius"/>
    </source>
</evidence>
<evidence type="ECO:0000313" key="16">
    <source>
        <dbReference type="EMBL" id="VYU69774.1"/>
    </source>
</evidence>
<evidence type="ECO:0000259" key="15">
    <source>
        <dbReference type="PROSITE" id="PS50109"/>
    </source>
</evidence>
<keyword evidence="11 14" id="KW-1133">Transmembrane helix</keyword>
<keyword evidence="8" id="KW-0547">Nucleotide-binding</keyword>
<dbReference type="SUPFAM" id="SSF55874">
    <property type="entry name" value="ATPase domain of HSP90 chaperone/DNA topoisomerase II/histidine kinase"/>
    <property type="match status" value="1"/>
</dbReference>
<gene>
    <name evidence="16" type="primary">srrB_1</name>
    <name evidence="16" type="ORF">ELLFYP34_00820</name>
</gene>
<dbReference type="PROSITE" id="PS50109">
    <property type="entry name" value="HIS_KIN"/>
    <property type="match status" value="1"/>
</dbReference>
<dbReference type="EC" id="2.7.13.3" evidence="3"/>
<dbReference type="InterPro" id="IPR050398">
    <property type="entry name" value="HssS/ArlS-like"/>
</dbReference>
<accession>A0A6N3GYU8</accession>
<feature type="domain" description="Histidine kinase" evidence="15">
    <location>
        <begin position="213"/>
        <end position="425"/>
    </location>
</feature>
<evidence type="ECO:0000256" key="5">
    <source>
        <dbReference type="ARBA" id="ARBA00022553"/>
    </source>
</evidence>
<keyword evidence="10" id="KW-0067">ATP-binding</keyword>
<feature type="transmembrane region" description="Helical" evidence="14">
    <location>
        <begin position="119"/>
        <end position="144"/>
    </location>
</feature>
<keyword evidence="4" id="KW-1003">Cell membrane</keyword>
<dbReference type="InterPro" id="IPR003661">
    <property type="entry name" value="HisK_dim/P_dom"/>
</dbReference>
<comment type="catalytic activity">
    <reaction evidence="1">
        <text>ATP + protein L-histidine = ADP + protein N-phospho-L-histidine.</text>
        <dbReference type="EC" id="2.7.13.3"/>
    </reaction>
</comment>
<dbReference type="GO" id="GO:0000155">
    <property type="term" value="F:phosphorelay sensor kinase activity"/>
    <property type="evidence" value="ECO:0007669"/>
    <property type="project" value="InterPro"/>
</dbReference>
<dbReference type="InterPro" id="IPR003594">
    <property type="entry name" value="HATPase_dom"/>
</dbReference>
<evidence type="ECO:0000256" key="7">
    <source>
        <dbReference type="ARBA" id="ARBA00022692"/>
    </source>
</evidence>
<proteinExistence type="predicted"/>
<evidence type="ECO:0000256" key="1">
    <source>
        <dbReference type="ARBA" id="ARBA00000085"/>
    </source>
</evidence>
<reference evidence="16" key="1">
    <citation type="submission" date="2019-11" db="EMBL/GenBank/DDBJ databases">
        <authorList>
            <person name="Feng L."/>
        </authorList>
    </citation>
    <scope>NUCLEOTIDE SEQUENCE</scope>
    <source>
        <strain evidence="16">ElimosumLFYP34</strain>
    </source>
</reference>
<dbReference type="Gene3D" id="3.30.565.10">
    <property type="entry name" value="Histidine kinase-like ATPase, C-terminal domain"/>
    <property type="match status" value="1"/>
</dbReference>
<dbReference type="SUPFAM" id="SSF47384">
    <property type="entry name" value="Homodimeric domain of signal transducing histidine kinase"/>
    <property type="match status" value="1"/>
</dbReference>
<keyword evidence="9" id="KW-0418">Kinase</keyword>
<dbReference type="PANTHER" id="PTHR45528:SF1">
    <property type="entry name" value="SENSOR HISTIDINE KINASE CPXA"/>
    <property type="match status" value="1"/>
</dbReference>
<evidence type="ECO:0000256" key="12">
    <source>
        <dbReference type="ARBA" id="ARBA00023012"/>
    </source>
</evidence>
<keyword evidence="7 14" id="KW-0812">Transmembrane</keyword>
<dbReference type="CDD" id="cd00082">
    <property type="entry name" value="HisKA"/>
    <property type="match status" value="1"/>
</dbReference>
<dbReference type="PANTHER" id="PTHR45528">
    <property type="entry name" value="SENSOR HISTIDINE KINASE CPXA"/>
    <property type="match status" value="1"/>
</dbReference>
<evidence type="ECO:0000256" key="10">
    <source>
        <dbReference type="ARBA" id="ARBA00022840"/>
    </source>
</evidence>
<keyword evidence="12" id="KW-0902">Two-component regulatory system</keyword>
<dbReference type="Pfam" id="PF00512">
    <property type="entry name" value="HisKA"/>
    <property type="match status" value="1"/>
</dbReference>
<keyword evidence="6 16" id="KW-0808">Transferase</keyword>
<evidence type="ECO:0000256" key="9">
    <source>
        <dbReference type="ARBA" id="ARBA00022777"/>
    </source>
</evidence>
<evidence type="ECO:0000256" key="6">
    <source>
        <dbReference type="ARBA" id="ARBA00022679"/>
    </source>
</evidence>
<keyword evidence="13 14" id="KW-0472">Membrane</keyword>
<dbReference type="AlphaFoldDB" id="A0A6N3GYU8"/>
<dbReference type="GO" id="GO:0005524">
    <property type="term" value="F:ATP binding"/>
    <property type="evidence" value="ECO:0007669"/>
    <property type="project" value="UniProtKB-KW"/>
</dbReference>
<protein>
    <recommendedName>
        <fullName evidence="3">histidine kinase</fullName>
        <ecNumber evidence="3">2.7.13.3</ecNumber>
    </recommendedName>
</protein>
<dbReference type="InterPro" id="IPR036097">
    <property type="entry name" value="HisK_dim/P_sf"/>
</dbReference>
<sequence>MRRYRLLILTLILGGIAAVLFLISQTLLHFEQSSREYLVEINRLTNALSLGDDSASALLPQMKRVKNYDWLPAAADAQETSAFFSGAGMAEDYKVMPIYRGGTLSGYARFAYTPEQDTLYLLVKTAALSVALITLAAVGILIYVEQKILKPFNRASRLPEELAKGRLSEGLEEEKSRYFGRFIWGLDMLREALSDERQKRLSLERDRKTLVASLSHNIRTPLAAIRLYAGALYTHLYQTPEKQEACAHLIEDKAVQIEGLVDEIIKSSSEAISKVQINNRDFYIADFMRETRESLASQLEQRHILFTMSCDENRLVYGDPDRLTEVIGNIVENAVKYGDGGAIQIQCALEEGHELIRIQNTGRPVGESEMASLFNSFWRGANAEGQPGNGLGLYISRLYLRQMEGELSAELLENGMAFILVLMIS</sequence>
<evidence type="ECO:0000256" key="4">
    <source>
        <dbReference type="ARBA" id="ARBA00022475"/>
    </source>
</evidence>
<evidence type="ECO:0000256" key="8">
    <source>
        <dbReference type="ARBA" id="ARBA00022741"/>
    </source>
</evidence>
<evidence type="ECO:0000256" key="3">
    <source>
        <dbReference type="ARBA" id="ARBA00012438"/>
    </source>
</evidence>
<evidence type="ECO:0000256" key="13">
    <source>
        <dbReference type="ARBA" id="ARBA00023136"/>
    </source>
</evidence>
<name>A0A6N3GYU8_EUBLI</name>
<dbReference type="InterPro" id="IPR036890">
    <property type="entry name" value="HATPase_C_sf"/>
</dbReference>
<dbReference type="Gene3D" id="1.10.287.130">
    <property type="match status" value="1"/>
</dbReference>
<dbReference type="SMART" id="SM00388">
    <property type="entry name" value="HisKA"/>
    <property type="match status" value="1"/>
</dbReference>
<evidence type="ECO:0000256" key="2">
    <source>
        <dbReference type="ARBA" id="ARBA00004651"/>
    </source>
</evidence>
<organism evidence="16">
    <name type="scientific">Eubacterium limosum</name>
    <dbReference type="NCBI Taxonomy" id="1736"/>
    <lineage>
        <taxon>Bacteria</taxon>
        <taxon>Bacillati</taxon>
        <taxon>Bacillota</taxon>
        <taxon>Clostridia</taxon>
        <taxon>Eubacteriales</taxon>
        <taxon>Eubacteriaceae</taxon>
        <taxon>Eubacterium</taxon>
    </lineage>
</organism>
<comment type="subcellular location">
    <subcellularLocation>
        <location evidence="2">Cell membrane</location>
        <topology evidence="2">Multi-pass membrane protein</topology>
    </subcellularLocation>
</comment>
<keyword evidence="5" id="KW-0597">Phosphoprotein</keyword>
<dbReference type="EMBL" id="CACRTR010000023">
    <property type="protein sequence ID" value="VYU69774.1"/>
    <property type="molecule type" value="Genomic_DNA"/>
</dbReference>